<comment type="caution">
    <text evidence="1">The sequence shown here is derived from an EMBL/GenBank/DDBJ whole genome shotgun (WGS) entry which is preliminary data.</text>
</comment>
<organism evidence="1 2">
    <name type="scientific">Frondihabitans australicus</name>
    <dbReference type="NCBI Taxonomy" id="386892"/>
    <lineage>
        <taxon>Bacteria</taxon>
        <taxon>Bacillati</taxon>
        <taxon>Actinomycetota</taxon>
        <taxon>Actinomycetes</taxon>
        <taxon>Micrococcales</taxon>
        <taxon>Microbacteriaceae</taxon>
        <taxon>Frondihabitans</taxon>
    </lineage>
</organism>
<gene>
    <name evidence="1" type="ORF">C8E83_1939</name>
</gene>
<evidence type="ECO:0000313" key="1">
    <source>
        <dbReference type="EMBL" id="RKR74808.1"/>
    </source>
</evidence>
<protein>
    <submittedName>
        <fullName evidence="1">Uncharacterized protein</fullName>
    </submittedName>
</protein>
<accession>A0A495IH85</accession>
<keyword evidence="2" id="KW-1185">Reference proteome</keyword>
<evidence type="ECO:0000313" key="2">
    <source>
        <dbReference type="Proteomes" id="UP000280008"/>
    </source>
</evidence>
<reference evidence="1 2" key="1">
    <citation type="submission" date="2018-10" db="EMBL/GenBank/DDBJ databases">
        <title>Sequencing the genomes of 1000 actinobacteria strains.</title>
        <authorList>
            <person name="Klenk H.-P."/>
        </authorList>
    </citation>
    <scope>NUCLEOTIDE SEQUENCE [LARGE SCALE GENOMIC DNA]</scope>
    <source>
        <strain evidence="1 2">DSM 17894</strain>
    </source>
</reference>
<proteinExistence type="predicted"/>
<dbReference type="EMBL" id="RBKS01000001">
    <property type="protein sequence ID" value="RKR74808.1"/>
    <property type="molecule type" value="Genomic_DNA"/>
</dbReference>
<dbReference type="Proteomes" id="UP000280008">
    <property type="component" value="Unassembled WGS sequence"/>
</dbReference>
<sequence length="29" mass="3380">MNPTTALGPTEPEHRPYYDLDLVDCDWDD</sequence>
<dbReference type="AlphaFoldDB" id="A0A495IH85"/>
<name>A0A495IH85_9MICO</name>